<dbReference type="EMBL" id="CP029343">
    <property type="protein sequence ID" value="AWL03404.1"/>
    <property type="molecule type" value="Genomic_DNA"/>
</dbReference>
<proteinExistence type="predicted"/>
<dbReference type="Gene3D" id="2.60.120.560">
    <property type="entry name" value="Exo-inulinase, domain 1"/>
    <property type="match status" value="1"/>
</dbReference>
<evidence type="ECO:0000313" key="2">
    <source>
        <dbReference type="Proteomes" id="UP000245820"/>
    </source>
</evidence>
<dbReference type="KEGG" id="mtim:DIR46_02340"/>
<evidence type="ECO:0000313" key="1">
    <source>
        <dbReference type="EMBL" id="AWL03404.1"/>
    </source>
</evidence>
<dbReference type="AlphaFoldDB" id="A0A2S2DDI5"/>
<sequence>MAQIFRDEFAGPDGQLLENYNAAWVRSTLAAASGTSQLLGSRARQSTTATSVYCRSDVQAETADYDVSAGLFFASAANSPSVGVCGRMTGPGGAALTFYQVRLVNNGSGLVLARFVNNNAITLLSQSMNFGVGAEPKITLRMRGDQISALLDDVTILGPVADATITARGYTGLRFASASTDQIRVDNFTVDTPDQGVSGALSSTTGDVGMSSSGAVIVSGVLVSALDNAGMAAGGTVGNSPSGALASQLSGASMSGAGAVLNRGAFASALAGAEMSAAGTVALKPSGALASTLAGASMFAAGYLGDEPPANPVRPYRWRVMRRHQSTQGLQ</sequence>
<keyword evidence="2" id="KW-1185">Reference proteome</keyword>
<reference evidence="1 2" key="1">
    <citation type="submission" date="2018-05" db="EMBL/GenBank/DDBJ databases">
        <title>Complete genome sequence of Massilia oculi sp. nov. CCUG 43427T (=DSM 26321T), the type strain of M. oculi, and comparison with genome sequences of other Massilia strains.</title>
        <authorList>
            <person name="Zhu B."/>
        </authorList>
    </citation>
    <scope>NUCLEOTIDE SEQUENCE [LARGE SCALE GENOMIC DNA]</scope>
    <source>
        <strain evidence="1 2">CCUG 43427</strain>
    </source>
</reference>
<dbReference type="RefSeq" id="WP_109343807.1">
    <property type="nucleotide sequence ID" value="NZ_CP029343.1"/>
</dbReference>
<name>A0A2S2DDI5_9BURK</name>
<dbReference type="Proteomes" id="UP000245820">
    <property type="component" value="Chromosome"/>
</dbReference>
<organism evidence="1 2">
    <name type="scientific">Massilia oculi</name>
    <dbReference type="NCBI Taxonomy" id="945844"/>
    <lineage>
        <taxon>Bacteria</taxon>
        <taxon>Pseudomonadati</taxon>
        <taxon>Pseudomonadota</taxon>
        <taxon>Betaproteobacteria</taxon>
        <taxon>Burkholderiales</taxon>
        <taxon>Oxalobacteraceae</taxon>
        <taxon>Telluria group</taxon>
        <taxon>Massilia</taxon>
    </lineage>
</organism>
<accession>A0A2S2DDI5</accession>
<gene>
    <name evidence="1" type="ORF">DIR46_02340</name>
</gene>
<protein>
    <submittedName>
        <fullName evidence="1">Uncharacterized protein</fullName>
    </submittedName>
</protein>